<keyword evidence="3" id="KW-1185">Reference proteome</keyword>
<feature type="region of interest" description="Disordered" evidence="1">
    <location>
        <begin position="87"/>
        <end position="124"/>
    </location>
</feature>
<accession>A0AAD6UIU8</accession>
<gene>
    <name evidence="2" type="ORF">B0H15DRAFT_942370</name>
</gene>
<feature type="compositionally biased region" description="Polar residues" evidence="1">
    <location>
        <begin position="1"/>
        <end position="11"/>
    </location>
</feature>
<protein>
    <submittedName>
        <fullName evidence="2">Uncharacterized protein</fullName>
    </submittedName>
</protein>
<dbReference type="EMBL" id="JARJCN010000001">
    <property type="protein sequence ID" value="KAJ7104377.1"/>
    <property type="molecule type" value="Genomic_DNA"/>
</dbReference>
<dbReference type="AlphaFoldDB" id="A0AAD6UIU8"/>
<dbReference type="Proteomes" id="UP001222325">
    <property type="component" value="Unassembled WGS sequence"/>
</dbReference>
<comment type="caution">
    <text evidence="2">The sequence shown here is derived from an EMBL/GenBank/DDBJ whole genome shotgun (WGS) entry which is preliminary data.</text>
</comment>
<evidence type="ECO:0000313" key="3">
    <source>
        <dbReference type="Proteomes" id="UP001222325"/>
    </source>
</evidence>
<feature type="region of interest" description="Disordered" evidence="1">
    <location>
        <begin position="1"/>
        <end position="21"/>
    </location>
</feature>
<organism evidence="2 3">
    <name type="scientific">Mycena belliarum</name>
    <dbReference type="NCBI Taxonomy" id="1033014"/>
    <lineage>
        <taxon>Eukaryota</taxon>
        <taxon>Fungi</taxon>
        <taxon>Dikarya</taxon>
        <taxon>Basidiomycota</taxon>
        <taxon>Agaricomycotina</taxon>
        <taxon>Agaricomycetes</taxon>
        <taxon>Agaricomycetidae</taxon>
        <taxon>Agaricales</taxon>
        <taxon>Marasmiineae</taxon>
        <taxon>Mycenaceae</taxon>
        <taxon>Mycena</taxon>
    </lineage>
</organism>
<sequence>MSHVTTRNGRTSWDAMHEQRGFSSEQDLGRLSICKEDDPAAQEIHDIHAQGFIFVPRASWLNVPSASYPDISLAAPTVEALSLPARHPPPLRAHTSTDASVEALPSTSDASSHEGPPGRRGHVHLTPVLPARFQPLDVSAPVENNASQKKVPFQRLLPPSPPSTTRQEVIESVDAHHEYRQRTQTLLARQGPPPSPLATLFSRKGIQRREVATIRSEYHSTGEVIFHLQSNPWQPLQEGVVIDCVGALSGDWKVTHWMEREGPWMIMIWISMTTSHFVLARASLSKVRSGGLVSKARILARAISRLLAPRRPPLEALAYVVEVEVES</sequence>
<feature type="compositionally biased region" description="Polar residues" evidence="1">
    <location>
        <begin position="94"/>
        <end position="110"/>
    </location>
</feature>
<evidence type="ECO:0000313" key="2">
    <source>
        <dbReference type="EMBL" id="KAJ7104377.1"/>
    </source>
</evidence>
<evidence type="ECO:0000256" key="1">
    <source>
        <dbReference type="SAM" id="MobiDB-lite"/>
    </source>
</evidence>
<feature type="region of interest" description="Disordered" evidence="1">
    <location>
        <begin position="145"/>
        <end position="165"/>
    </location>
</feature>
<reference evidence="2" key="1">
    <citation type="submission" date="2023-03" db="EMBL/GenBank/DDBJ databases">
        <title>Massive genome expansion in bonnet fungi (Mycena s.s.) driven by repeated elements and novel gene families across ecological guilds.</title>
        <authorList>
            <consortium name="Lawrence Berkeley National Laboratory"/>
            <person name="Harder C.B."/>
            <person name="Miyauchi S."/>
            <person name="Viragh M."/>
            <person name="Kuo A."/>
            <person name="Thoen E."/>
            <person name="Andreopoulos B."/>
            <person name="Lu D."/>
            <person name="Skrede I."/>
            <person name="Drula E."/>
            <person name="Henrissat B."/>
            <person name="Morin E."/>
            <person name="Kohler A."/>
            <person name="Barry K."/>
            <person name="LaButti K."/>
            <person name="Morin E."/>
            <person name="Salamov A."/>
            <person name="Lipzen A."/>
            <person name="Mereny Z."/>
            <person name="Hegedus B."/>
            <person name="Baldrian P."/>
            <person name="Stursova M."/>
            <person name="Weitz H."/>
            <person name="Taylor A."/>
            <person name="Grigoriev I.V."/>
            <person name="Nagy L.G."/>
            <person name="Martin F."/>
            <person name="Kauserud H."/>
        </authorList>
    </citation>
    <scope>NUCLEOTIDE SEQUENCE</scope>
    <source>
        <strain evidence="2">CBHHK173m</strain>
    </source>
</reference>
<name>A0AAD6UIU8_9AGAR</name>
<proteinExistence type="predicted"/>